<feature type="non-terminal residue" evidence="4">
    <location>
        <position position="135"/>
    </location>
</feature>
<keyword evidence="5" id="KW-1185">Reference proteome</keyword>
<dbReference type="EMBL" id="CAUYUJ010019649">
    <property type="protein sequence ID" value="CAK0892695.1"/>
    <property type="molecule type" value="Genomic_DNA"/>
</dbReference>
<dbReference type="Proteomes" id="UP001189429">
    <property type="component" value="Unassembled WGS sequence"/>
</dbReference>
<dbReference type="InterPro" id="IPR013126">
    <property type="entry name" value="Hsp_70_fam"/>
</dbReference>
<dbReference type="Gene3D" id="3.30.420.40">
    <property type="match status" value="1"/>
</dbReference>
<keyword evidence="2" id="KW-0067">ATP-binding</keyword>
<keyword evidence="1" id="KW-0547">Nucleotide-binding</keyword>
<feature type="non-terminal residue" evidence="4">
    <location>
        <position position="1"/>
    </location>
</feature>
<dbReference type="SUPFAM" id="SSF53067">
    <property type="entry name" value="Actin-like ATPase domain"/>
    <property type="match status" value="1"/>
</dbReference>
<sequence>QFFGHAPGRGRYSCPVRPCPGRRRALVAAMRAPQVGLFLATFIATLHTCQAQIMSVDLGHEFFKVGLMRQGQPLEIVLNSHSKRKTTTVVSYFDTIRTFGDDALVHQGKAPAKTPLFFHSLLGDNFTSDAIAPGG</sequence>
<keyword evidence="3" id="KW-0143">Chaperone</keyword>
<evidence type="ECO:0000313" key="5">
    <source>
        <dbReference type="Proteomes" id="UP001189429"/>
    </source>
</evidence>
<gene>
    <name evidence="4" type="ORF">PCOR1329_LOCUS72286</name>
</gene>
<evidence type="ECO:0000313" key="4">
    <source>
        <dbReference type="EMBL" id="CAK0892695.1"/>
    </source>
</evidence>
<evidence type="ECO:0000256" key="2">
    <source>
        <dbReference type="ARBA" id="ARBA00022840"/>
    </source>
</evidence>
<evidence type="ECO:0000256" key="1">
    <source>
        <dbReference type="ARBA" id="ARBA00022741"/>
    </source>
</evidence>
<organism evidence="4 5">
    <name type="scientific">Prorocentrum cordatum</name>
    <dbReference type="NCBI Taxonomy" id="2364126"/>
    <lineage>
        <taxon>Eukaryota</taxon>
        <taxon>Sar</taxon>
        <taxon>Alveolata</taxon>
        <taxon>Dinophyceae</taxon>
        <taxon>Prorocentrales</taxon>
        <taxon>Prorocentraceae</taxon>
        <taxon>Prorocentrum</taxon>
    </lineage>
</organism>
<name>A0ABN9X505_9DINO</name>
<comment type="caution">
    <text evidence="4">The sequence shown here is derived from an EMBL/GenBank/DDBJ whole genome shotgun (WGS) entry which is preliminary data.</text>
</comment>
<dbReference type="PANTHER" id="PTHR45639:SF3">
    <property type="entry name" value="HYPOXIA UP-REGULATED PROTEIN 1"/>
    <property type="match status" value="1"/>
</dbReference>
<evidence type="ECO:0000256" key="3">
    <source>
        <dbReference type="ARBA" id="ARBA00023186"/>
    </source>
</evidence>
<proteinExistence type="predicted"/>
<dbReference type="Pfam" id="PF00012">
    <property type="entry name" value="HSP70"/>
    <property type="match status" value="1"/>
</dbReference>
<dbReference type="InterPro" id="IPR043129">
    <property type="entry name" value="ATPase_NBD"/>
</dbReference>
<reference evidence="4" key="1">
    <citation type="submission" date="2023-10" db="EMBL/GenBank/DDBJ databases">
        <authorList>
            <person name="Chen Y."/>
            <person name="Shah S."/>
            <person name="Dougan E. K."/>
            <person name="Thang M."/>
            <person name="Chan C."/>
        </authorList>
    </citation>
    <scope>NUCLEOTIDE SEQUENCE [LARGE SCALE GENOMIC DNA]</scope>
</reference>
<dbReference type="PANTHER" id="PTHR45639">
    <property type="entry name" value="HSC70CB, ISOFORM G-RELATED"/>
    <property type="match status" value="1"/>
</dbReference>
<accession>A0ABN9X505</accession>
<protein>
    <submittedName>
        <fullName evidence="4">Uncharacterized protein</fullName>
    </submittedName>
</protein>